<feature type="transmembrane region" description="Helical" evidence="1">
    <location>
        <begin position="6"/>
        <end position="25"/>
    </location>
</feature>
<keyword evidence="1" id="KW-0472">Membrane</keyword>
<gene>
    <name evidence="2" type="ORF">FG382_01320</name>
</gene>
<dbReference type="AlphaFoldDB" id="A0A544THA1"/>
<name>A0A544THA1_9BACI</name>
<comment type="caution">
    <text evidence="2">The sequence shown here is derived from an EMBL/GenBank/DDBJ whole genome shotgun (WGS) entry which is preliminary data.</text>
</comment>
<dbReference type="RefSeq" id="WP_142537069.1">
    <property type="nucleotide sequence ID" value="NZ_BMIE01000002.1"/>
</dbReference>
<evidence type="ECO:0000256" key="1">
    <source>
        <dbReference type="SAM" id="Phobius"/>
    </source>
</evidence>
<evidence type="ECO:0008006" key="4">
    <source>
        <dbReference type="Google" id="ProtNLM"/>
    </source>
</evidence>
<dbReference type="Proteomes" id="UP000317316">
    <property type="component" value="Unassembled WGS sequence"/>
</dbReference>
<protein>
    <recommendedName>
        <fullName evidence="4">Phenylalanyl-tRNA synthetase subunit beta</fullName>
    </recommendedName>
</protein>
<evidence type="ECO:0000313" key="3">
    <source>
        <dbReference type="Proteomes" id="UP000317316"/>
    </source>
</evidence>
<accession>A0A544THA1</accession>
<reference evidence="2 3" key="1">
    <citation type="submission" date="2019-05" db="EMBL/GenBank/DDBJ databases">
        <title>Psychrobacillus vulpis sp. nov., a new species isolated from feces of a red fox that inhabits in The Tablas de Daimiel Natural Park, Albacete, Spain.</title>
        <authorList>
            <person name="Rodriguez M."/>
            <person name="Reina J.C."/>
            <person name="Bejar V."/>
            <person name="Llamas I."/>
        </authorList>
    </citation>
    <scope>NUCLEOTIDE SEQUENCE [LARGE SCALE GENOMIC DNA]</scope>
    <source>
        <strain evidence="2 3">NEAU-3TGS17</strain>
    </source>
</reference>
<proteinExistence type="predicted"/>
<sequence length="141" mass="16088">MKLLKVLFGFIVIIGIIGIAAYYFVPKLIADQVMEKVTVELEDSGQLENIKQEIKNDPQLQAFIEEGKNVDSSQLPFQTKEEATRVLLKKFNISELQEIQAKAKNGMNAEEKQALYNQFESKLTDEEMLALKALAYKELFK</sequence>
<evidence type="ECO:0000313" key="2">
    <source>
        <dbReference type="EMBL" id="TQR16826.1"/>
    </source>
</evidence>
<keyword evidence="1" id="KW-1133">Transmembrane helix</keyword>
<organism evidence="2 3">
    <name type="scientific">Psychrobacillus lasiicapitis</name>
    <dbReference type="NCBI Taxonomy" id="1636719"/>
    <lineage>
        <taxon>Bacteria</taxon>
        <taxon>Bacillati</taxon>
        <taxon>Bacillota</taxon>
        <taxon>Bacilli</taxon>
        <taxon>Bacillales</taxon>
        <taxon>Bacillaceae</taxon>
        <taxon>Psychrobacillus</taxon>
    </lineage>
</organism>
<keyword evidence="1" id="KW-0812">Transmembrane</keyword>
<keyword evidence="3" id="KW-1185">Reference proteome</keyword>
<dbReference type="EMBL" id="VDGH01000001">
    <property type="protein sequence ID" value="TQR16826.1"/>
    <property type="molecule type" value="Genomic_DNA"/>
</dbReference>
<dbReference type="OrthoDB" id="2427603at2"/>